<feature type="domain" description="HEPN" evidence="1">
    <location>
        <begin position="137"/>
        <end position="257"/>
    </location>
</feature>
<keyword evidence="3" id="KW-1185">Reference proteome</keyword>
<accession>A0A127VER8</accession>
<proteinExistence type="predicted"/>
<dbReference type="OrthoDB" id="1321649at2"/>
<dbReference type="PATRIC" id="fig|188932.3.peg.3081"/>
<dbReference type="SUPFAM" id="SSF81593">
    <property type="entry name" value="Nucleotidyltransferase substrate binding subunit/domain"/>
    <property type="match status" value="1"/>
</dbReference>
<dbReference type="KEGG" id="pcm:AY601_2952"/>
<protein>
    <recommendedName>
        <fullName evidence="1">HEPN domain-containing protein</fullName>
    </recommendedName>
</protein>
<name>A0A127VER8_9SPHI</name>
<reference evidence="2 3" key="1">
    <citation type="submission" date="2016-03" db="EMBL/GenBank/DDBJ databases">
        <title>Complete genome sequence of Pedobacter cryoconitis PAMC 27485.</title>
        <authorList>
            <person name="Lee J."/>
            <person name="Kim O.-S."/>
        </authorList>
    </citation>
    <scope>NUCLEOTIDE SEQUENCE [LARGE SCALE GENOMIC DNA]</scope>
    <source>
        <strain evidence="2 3">PAMC 27485</strain>
    </source>
</reference>
<evidence type="ECO:0000313" key="2">
    <source>
        <dbReference type="EMBL" id="AMP99826.1"/>
    </source>
</evidence>
<dbReference type="Proteomes" id="UP000071561">
    <property type="component" value="Chromosome"/>
</dbReference>
<sequence>MDENYKTIKENGDLIAITSKLINIAMIEQIYVKINDTIAGDRNLITVVVSNMYTKHISEIMPLVDAIMLDYPEYNYLVNHLLHVKEAIKRGNLFFYDACGPKRQFYNRPACNNILFSDDLDVEKMIMDAKKSFKHEIKKVNEFKETAAACIENGYTALAAFMLHQQIELSYRAIEIATMGKDKVTHSIRLHQKYVSIFHQELSNVFDVNNETESRLLDQLDSAYLEVRYEPGFAINKEKLMKIKHKADLITEATLQIFERTLLSVEKEIILSGQIPTLEIRQTTEPEGLPPEIDGTELNDESTIDKIKNIPGVQFIICFGEKICTIDRNELLIVAEQTCRIRKRYDLLIITENDLQQELYNLQGMNNSERNTDKFSFIVLTKKQVQKGLEMHQRFLLGALKNGLILFSNGDDLTELLGEIQYIEQYSQNELDCFLVDWYNRYNNAESFIESANDLSSGESLPAQLSMFNQGLEQLCLGLLQVFIDYKPNRNSLGHLMDLCCSFLSFPEEIFPRTNAEDLELFTTLAEGFTKVRYTGNIDVSSDELGIILKRSNIFLERANEAARAKIKEMKLKKNPQ</sequence>
<dbReference type="AlphaFoldDB" id="A0A127VER8"/>
<dbReference type="RefSeq" id="WP_068402335.1">
    <property type="nucleotide sequence ID" value="NZ_CP014504.1"/>
</dbReference>
<dbReference type="PROSITE" id="PS50910">
    <property type="entry name" value="HEPN"/>
    <property type="match status" value="1"/>
</dbReference>
<dbReference type="Gene3D" id="1.20.120.330">
    <property type="entry name" value="Nucleotidyltransferases domain 2"/>
    <property type="match status" value="2"/>
</dbReference>
<dbReference type="SMR" id="A0A127VER8"/>
<gene>
    <name evidence="2" type="ORF">AY601_2952</name>
</gene>
<evidence type="ECO:0000313" key="3">
    <source>
        <dbReference type="Proteomes" id="UP000071561"/>
    </source>
</evidence>
<evidence type="ECO:0000259" key="1">
    <source>
        <dbReference type="PROSITE" id="PS50910"/>
    </source>
</evidence>
<dbReference type="EMBL" id="CP014504">
    <property type="protein sequence ID" value="AMP99826.1"/>
    <property type="molecule type" value="Genomic_DNA"/>
</dbReference>
<dbReference type="InterPro" id="IPR007842">
    <property type="entry name" value="HEPN_dom"/>
</dbReference>
<dbReference type="Pfam" id="PF05168">
    <property type="entry name" value="HEPN"/>
    <property type="match status" value="1"/>
</dbReference>
<organism evidence="2 3">
    <name type="scientific">Pedobacter cryoconitis</name>
    <dbReference type="NCBI Taxonomy" id="188932"/>
    <lineage>
        <taxon>Bacteria</taxon>
        <taxon>Pseudomonadati</taxon>
        <taxon>Bacteroidota</taxon>
        <taxon>Sphingobacteriia</taxon>
        <taxon>Sphingobacteriales</taxon>
        <taxon>Sphingobacteriaceae</taxon>
        <taxon>Pedobacter</taxon>
    </lineage>
</organism>